<keyword evidence="3" id="KW-1185">Reference proteome</keyword>
<proteinExistence type="predicted"/>
<dbReference type="Proteomes" id="UP000735302">
    <property type="component" value="Unassembled WGS sequence"/>
</dbReference>
<gene>
    <name evidence="2" type="ORF">PoB_003242600</name>
</gene>
<reference evidence="2 3" key="1">
    <citation type="journal article" date="2021" name="Elife">
        <title>Chloroplast acquisition without the gene transfer in kleptoplastic sea slugs, Plakobranchus ocellatus.</title>
        <authorList>
            <person name="Maeda T."/>
            <person name="Takahashi S."/>
            <person name="Yoshida T."/>
            <person name="Shimamura S."/>
            <person name="Takaki Y."/>
            <person name="Nagai Y."/>
            <person name="Toyoda A."/>
            <person name="Suzuki Y."/>
            <person name="Arimoto A."/>
            <person name="Ishii H."/>
            <person name="Satoh N."/>
            <person name="Nishiyama T."/>
            <person name="Hasebe M."/>
            <person name="Maruyama T."/>
            <person name="Minagawa J."/>
            <person name="Obokata J."/>
            <person name="Shigenobu S."/>
        </authorList>
    </citation>
    <scope>NUCLEOTIDE SEQUENCE [LARGE SCALE GENOMIC DNA]</scope>
</reference>
<feature type="domain" description="DDE-1" evidence="1">
    <location>
        <begin position="29"/>
        <end position="122"/>
    </location>
</feature>
<dbReference type="EMBL" id="BLXT01003755">
    <property type="protein sequence ID" value="GFO05921.1"/>
    <property type="molecule type" value="Genomic_DNA"/>
</dbReference>
<accession>A0AAV4A3U2</accession>
<protein>
    <submittedName>
        <fullName evidence="2">Tigger transposable element-derived protein 6</fullName>
    </submittedName>
</protein>
<evidence type="ECO:0000259" key="1">
    <source>
        <dbReference type="Pfam" id="PF03184"/>
    </source>
</evidence>
<sequence>MTHKPPKVLAGEGCKQVGKVVSQERGELVTVCAIVSAAGTSIPPVLVFPRKNYKDIFMRGGTEEALGLANPSGWMNIDLLQNVLKHFVKHARPAIDHQVVLVMDNHESHMSLAAREMQKKTISIS</sequence>
<dbReference type="InterPro" id="IPR004875">
    <property type="entry name" value="DDE_SF_endonuclease_dom"/>
</dbReference>
<evidence type="ECO:0000313" key="3">
    <source>
        <dbReference type="Proteomes" id="UP000735302"/>
    </source>
</evidence>
<evidence type="ECO:0000313" key="2">
    <source>
        <dbReference type="EMBL" id="GFO05921.1"/>
    </source>
</evidence>
<dbReference type="AlphaFoldDB" id="A0AAV4A3U2"/>
<comment type="caution">
    <text evidence="2">The sequence shown here is derived from an EMBL/GenBank/DDBJ whole genome shotgun (WGS) entry which is preliminary data.</text>
</comment>
<dbReference type="Pfam" id="PF03184">
    <property type="entry name" value="DDE_1"/>
    <property type="match status" value="1"/>
</dbReference>
<name>A0AAV4A3U2_9GAST</name>
<dbReference type="GO" id="GO:0003676">
    <property type="term" value="F:nucleic acid binding"/>
    <property type="evidence" value="ECO:0007669"/>
    <property type="project" value="InterPro"/>
</dbReference>
<organism evidence="2 3">
    <name type="scientific">Plakobranchus ocellatus</name>
    <dbReference type="NCBI Taxonomy" id="259542"/>
    <lineage>
        <taxon>Eukaryota</taxon>
        <taxon>Metazoa</taxon>
        <taxon>Spiralia</taxon>
        <taxon>Lophotrochozoa</taxon>
        <taxon>Mollusca</taxon>
        <taxon>Gastropoda</taxon>
        <taxon>Heterobranchia</taxon>
        <taxon>Euthyneura</taxon>
        <taxon>Panpulmonata</taxon>
        <taxon>Sacoglossa</taxon>
        <taxon>Placobranchoidea</taxon>
        <taxon>Plakobranchidae</taxon>
        <taxon>Plakobranchus</taxon>
    </lineage>
</organism>